<feature type="non-terminal residue" evidence="1">
    <location>
        <position position="1"/>
    </location>
</feature>
<accession>A0A0S8GE26</accession>
<name>A0A0S8GE26_UNCW3</name>
<sequence length="137" mass="15534">ATERGNQHEKELATQFGDIGHVPWREHVLKGEVHDGNAHYCFDGVAGNAGLFSNAADLLLMMRQYCAGAIVQRETVRMMTRDWTGTQNKRGLGWVMDAYHGAFSERTFSHRSLLLIQNKMCSSYCLRMRSIQLSVQN</sequence>
<evidence type="ECO:0000313" key="2">
    <source>
        <dbReference type="Proteomes" id="UP000051096"/>
    </source>
</evidence>
<organism evidence="1 2">
    <name type="scientific">candidate division WOR_3 bacterium SM23_60</name>
    <dbReference type="NCBI Taxonomy" id="1703780"/>
    <lineage>
        <taxon>Bacteria</taxon>
        <taxon>Bacteria division WOR-3</taxon>
    </lineage>
</organism>
<dbReference type="InterPro" id="IPR012338">
    <property type="entry name" value="Beta-lactam/transpept-like"/>
</dbReference>
<dbReference type="AlphaFoldDB" id="A0A0S8GE26"/>
<dbReference type="Proteomes" id="UP000051096">
    <property type="component" value="Unassembled WGS sequence"/>
</dbReference>
<gene>
    <name evidence="1" type="ORF">AMJ87_08830</name>
</gene>
<dbReference type="EMBL" id="LJUO01000091">
    <property type="protein sequence ID" value="KPK70395.1"/>
    <property type="molecule type" value="Genomic_DNA"/>
</dbReference>
<dbReference type="SUPFAM" id="SSF56601">
    <property type="entry name" value="beta-lactamase/transpeptidase-like"/>
    <property type="match status" value="1"/>
</dbReference>
<evidence type="ECO:0000313" key="1">
    <source>
        <dbReference type="EMBL" id="KPK70395.1"/>
    </source>
</evidence>
<dbReference type="Gene3D" id="3.40.710.10">
    <property type="entry name" value="DD-peptidase/beta-lactamase superfamily"/>
    <property type="match status" value="1"/>
</dbReference>
<proteinExistence type="predicted"/>
<comment type="caution">
    <text evidence="1">The sequence shown here is derived from an EMBL/GenBank/DDBJ whole genome shotgun (WGS) entry which is preliminary data.</text>
</comment>
<evidence type="ECO:0008006" key="3">
    <source>
        <dbReference type="Google" id="ProtNLM"/>
    </source>
</evidence>
<protein>
    <recommendedName>
        <fullName evidence="3">Beta-lactamase-related domain-containing protein</fullName>
    </recommendedName>
</protein>
<reference evidence="1 2" key="1">
    <citation type="journal article" date="2015" name="Microbiome">
        <title>Genomic resolution of linkages in carbon, nitrogen, and sulfur cycling among widespread estuary sediment bacteria.</title>
        <authorList>
            <person name="Baker B.J."/>
            <person name="Lazar C.S."/>
            <person name="Teske A.P."/>
            <person name="Dick G.J."/>
        </authorList>
    </citation>
    <scope>NUCLEOTIDE SEQUENCE [LARGE SCALE GENOMIC DNA]</scope>
    <source>
        <strain evidence="1">SM23_60</strain>
    </source>
</reference>